<keyword evidence="1" id="KW-1133">Transmembrane helix</keyword>
<accession>A0ABV9FC44</accession>
<dbReference type="EMBL" id="JBHSEP010000002">
    <property type="protein sequence ID" value="MFC4597659.1"/>
    <property type="molecule type" value="Genomic_DNA"/>
</dbReference>
<evidence type="ECO:0000256" key="1">
    <source>
        <dbReference type="SAM" id="Phobius"/>
    </source>
</evidence>
<name>A0ABV9FC44_9BACL</name>
<dbReference type="RefSeq" id="WP_378093071.1">
    <property type="nucleotide sequence ID" value="NZ_JBHSEP010000002.1"/>
</dbReference>
<evidence type="ECO:0000313" key="3">
    <source>
        <dbReference type="Proteomes" id="UP001596028"/>
    </source>
</evidence>
<comment type="caution">
    <text evidence="2">The sequence shown here is derived from an EMBL/GenBank/DDBJ whole genome shotgun (WGS) entry which is preliminary data.</text>
</comment>
<keyword evidence="1" id="KW-0472">Membrane</keyword>
<keyword evidence="1" id="KW-0812">Transmembrane</keyword>
<dbReference type="Proteomes" id="UP001596028">
    <property type="component" value="Unassembled WGS sequence"/>
</dbReference>
<organism evidence="2 3">
    <name type="scientific">Cohnella hongkongensis</name>
    <dbReference type="NCBI Taxonomy" id="178337"/>
    <lineage>
        <taxon>Bacteria</taxon>
        <taxon>Bacillati</taxon>
        <taxon>Bacillota</taxon>
        <taxon>Bacilli</taxon>
        <taxon>Bacillales</taxon>
        <taxon>Paenibacillaceae</taxon>
        <taxon>Cohnella</taxon>
    </lineage>
</organism>
<proteinExistence type="predicted"/>
<gene>
    <name evidence="2" type="ORF">ACFO3S_05365</name>
</gene>
<protein>
    <submittedName>
        <fullName evidence="2">Uncharacterized protein</fullName>
    </submittedName>
</protein>
<sequence length="284" mass="32609">MRARVLYLIAAAVIAAVWLANYGYYRYYRLPEAGFLRHYIETTYTPSVAFDLLYVANKDDKRKPVSASAGGLEALQFYPVQVHQELRRQTIYVMRGYFDENRMLERPEREPLRLSELTVRYSDGSERVEDVGEIIVSLPAWPPDTSKEAPVQMSSVTGSSRHEGSAIVSATRPVTLTGVSSAWLERLGDSFQYEIKTFPEQGAPYPKSAAYPLELKEGQTLMLEYRYRLPETGDALSVYRLQLRERFEEPDGETYDYVVFANYTPYPTDAQMRAYVREKRGRGE</sequence>
<keyword evidence="3" id="KW-1185">Reference proteome</keyword>
<feature type="transmembrane region" description="Helical" evidence="1">
    <location>
        <begin position="6"/>
        <end position="25"/>
    </location>
</feature>
<evidence type="ECO:0000313" key="2">
    <source>
        <dbReference type="EMBL" id="MFC4597659.1"/>
    </source>
</evidence>
<reference evidence="3" key="1">
    <citation type="journal article" date="2019" name="Int. J. Syst. Evol. Microbiol.">
        <title>The Global Catalogue of Microorganisms (GCM) 10K type strain sequencing project: providing services to taxonomists for standard genome sequencing and annotation.</title>
        <authorList>
            <consortium name="The Broad Institute Genomics Platform"/>
            <consortium name="The Broad Institute Genome Sequencing Center for Infectious Disease"/>
            <person name="Wu L."/>
            <person name="Ma J."/>
        </authorList>
    </citation>
    <scope>NUCLEOTIDE SEQUENCE [LARGE SCALE GENOMIC DNA]</scope>
    <source>
        <strain evidence="3">CCUG 49571</strain>
    </source>
</reference>